<dbReference type="InterPro" id="IPR036734">
    <property type="entry name" value="Neur_chan_lig-bd_sf"/>
</dbReference>
<evidence type="ECO:0000259" key="6">
    <source>
        <dbReference type="Pfam" id="PF02931"/>
    </source>
</evidence>
<accession>A0A210Q267</accession>
<keyword evidence="5" id="KW-0813">Transport</keyword>
<feature type="transmembrane region" description="Helical" evidence="5">
    <location>
        <begin position="236"/>
        <end position="256"/>
    </location>
</feature>
<dbReference type="Gene3D" id="1.20.58.390">
    <property type="entry name" value="Neurotransmitter-gated ion-channel transmembrane domain"/>
    <property type="match status" value="1"/>
</dbReference>
<keyword evidence="5" id="KW-0407">Ion channel</keyword>
<keyword evidence="9" id="KW-1185">Reference proteome</keyword>
<dbReference type="Gene3D" id="2.70.170.10">
    <property type="entry name" value="Neurotransmitter-gated ion-channel ligand-binding domain"/>
    <property type="match status" value="1"/>
</dbReference>
<dbReference type="Proteomes" id="UP000242188">
    <property type="component" value="Unassembled WGS sequence"/>
</dbReference>
<dbReference type="InterPro" id="IPR006201">
    <property type="entry name" value="Neur_channel"/>
</dbReference>
<dbReference type="STRING" id="6573.A0A210Q267"/>
<feature type="transmembrane region" description="Helical" evidence="5">
    <location>
        <begin position="299"/>
        <end position="323"/>
    </location>
</feature>
<dbReference type="GO" id="GO:0004888">
    <property type="term" value="F:transmembrane signaling receptor activity"/>
    <property type="evidence" value="ECO:0007669"/>
    <property type="project" value="InterPro"/>
</dbReference>
<gene>
    <name evidence="8" type="ORF">KP79_PYT20074</name>
</gene>
<dbReference type="InterPro" id="IPR036719">
    <property type="entry name" value="Neuro-gated_channel_TM_sf"/>
</dbReference>
<dbReference type="SUPFAM" id="SSF90112">
    <property type="entry name" value="Neurotransmitter-gated ion-channel transmembrane pore"/>
    <property type="match status" value="1"/>
</dbReference>
<keyword evidence="4 5" id="KW-0472">Membrane</keyword>
<organism evidence="8 9">
    <name type="scientific">Mizuhopecten yessoensis</name>
    <name type="common">Japanese scallop</name>
    <name type="synonym">Patinopecten yessoensis</name>
    <dbReference type="NCBI Taxonomy" id="6573"/>
    <lineage>
        <taxon>Eukaryota</taxon>
        <taxon>Metazoa</taxon>
        <taxon>Spiralia</taxon>
        <taxon>Lophotrochozoa</taxon>
        <taxon>Mollusca</taxon>
        <taxon>Bivalvia</taxon>
        <taxon>Autobranchia</taxon>
        <taxon>Pteriomorphia</taxon>
        <taxon>Pectinida</taxon>
        <taxon>Pectinoidea</taxon>
        <taxon>Pectinidae</taxon>
        <taxon>Mizuhopecten</taxon>
    </lineage>
</organism>
<dbReference type="GO" id="GO:0005230">
    <property type="term" value="F:extracellular ligand-gated monoatomic ion channel activity"/>
    <property type="evidence" value="ECO:0007669"/>
    <property type="project" value="InterPro"/>
</dbReference>
<evidence type="ECO:0000256" key="1">
    <source>
        <dbReference type="ARBA" id="ARBA00004141"/>
    </source>
</evidence>
<evidence type="ECO:0000256" key="4">
    <source>
        <dbReference type="ARBA" id="ARBA00023136"/>
    </source>
</evidence>
<keyword evidence="3 5" id="KW-1133">Transmembrane helix</keyword>
<dbReference type="CDD" id="cd18989">
    <property type="entry name" value="LGIC_ECD_cation"/>
    <property type="match status" value="1"/>
</dbReference>
<evidence type="ECO:0000313" key="9">
    <source>
        <dbReference type="Proteomes" id="UP000242188"/>
    </source>
</evidence>
<dbReference type="GO" id="GO:0016020">
    <property type="term" value="C:membrane"/>
    <property type="evidence" value="ECO:0007669"/>
    <property type="project" value="UniProtKB-SubCell"/>
</dbReference>
<feature type="chain" id="PRO_5022268132" evidence="5">
    <location>
        <begin position="20"/>
        <end position="416"/>
    </location>
</feature>
<feature type="transmembrane region" description="Helical" evidence="5">
    <location>
        <begin position="268"/>
        <end position="287"/>
    </location>
</feature>
<dbReference type="InterPro" id="IPR006202">
    <property type="entry name" value="Neur_chan_lig-bd"/>
</dbReference>
<keyword evidence="2 5" id="KW-0812">Transmembrane</keyword>
<name>A0A210Q267_MIZYE</name>
<reference evidence="8 9" key="1">
    <citation type="journal article" date="2017" name="Nat. Ecol. Evol.">
        <title>Scallop genome provides insights into evolution of bilaterian karyotype and development.</title>
        <authorList>
            <person name="Wang S."/>
            <person name="Zhang J."/>
            <person name="Jiao W."/>
            <person name="Li J."/>
            <person name="Xun X."/>
            <person name="Sun Y."/>
            <person name="Guo X."/>
            <person name="Huan P."/>
            <person name="Dong B."/>
            <person name="Zhang L."/>
            <person name="Hu X."/>
            <person name="Sun X."/>
            <person name="Wang J."/>
            <person name="Zhao C."/>
            <person name="Wang Y."/>
            <person name="Wang D."/>
            <person name="Huang X."/>
            <person name="Wang R."/>
            <person name="Lv J."/>
            <person name="Li Y."/>
            <person name="Zhang Z."/>
            <person name="Liu B."/>
            <person name="Lu W."/>
            <person name="Hui Y."/>
            <person name="Liang J."/>
            <person name="Zhou Z."/>
            <person name="Hou R."/>
            <person name="Li X."/>
            <person name="Liu Y."/>
            <person name="Li H."/>
            <person name="Ning X."/>
            <person name="Lin Y."/>
            <person name="Zhao L."/>
            <person name="Xing Q."/>
            <person name="Dou J."/>
            <person name="Li Y."/>
            <person name="Mao J."/>
            <person name="Guo H."/>
            <person name="Dou H."/>
            <person name="Li T."/>
            <person name="Mu C."/>
            <person name="Jiang W."/>
            <person name="Fu Q."/>
            <person name="Fu X."/>
            <person name="Miao Y."/>
            <person name="Liu J."/>
            <person name="Yu Q."/>
            <person name="Li R."/>
            <person name="Liao H."/>
            <person name="Li X."/>
            <person name="Kong Y."/>
            <person name="Jiang Z."/>
            <person name="Chourrout D."/>
            <person name="Li R."/>
            <person name="Bao Z."/>
        </authorList>
    </citation>
    <scope>NUCLEOTIDE SEQUENCE [LARGE SCALE GENOMIC DNA]</scope>
    <source>
        <strain evidence="8 9">PY_sf001</strain>
    </source>
</reference>
<evidence type="ECO:0000256" key="3">
    <source>
        <dbReference type="ARBA" id="ARBA00022989"/>
    </source>
</evidence>
<evidence type="ECO:0000256" key="5">
    <source>
        <dbReference type="RuleBase" id="RU000687"/>
    </source>
</evidence>
<keyword evidence="5" id="KW-0406">Ion transport</keyword>
<evidence type="ECO:0000259" key="7">
    <source>
        <dbReference type="Pfam" id="PF02932"/>
    </source>
</evidence>
<dbReference type="InterPro" id="IPR018000">
    <property type="entry name" value="Neurotransmitter_ion_chnl_CS"/>
</dbReference>
<comment type="similarity">
    <text evidence="5">Belongs to the ligand-gated ion channel (TC 1.A.9) family.</text>
</comment>
<dbReference type="OrthoDB" id="6153170at2759"/>
<protein>
    <submittedName>
        <fullName evidence="8">Acetylcholine receptor subunit alpha-L1</fullName>
    </submittedName>
</protein>
<feature type="signal peptide" evidence="5">
    <location>
        <begin position="1"/>
        <end position="19"/>
    </location>
</feature>
<dbReference type="InterPro" id="IPR038050">
    <property type="entry name" value="Neuro_actylchol_rec"/>
</dbReference>
<evidence type="ECO:0000256" key="2">
    <source>
        <dbReference type="ARBA" id="ARBA00022692"/>
    </source>
</evidence>
<dbReference type="PROSITE" id="PS00236">
    <property type="entry name" value="NEUROTR_ION_CHANNEL"/>
    <property type="match status" value="1"/>
</dbReference>
<dbReference type="AlphaFoldDB" id="A0A210Q267"/>
<feature type="domain" description="Neurotransmitter-gated ion-channel transmembrane" evidence="7">
    <location>
        <begin position="242"/>
        <end position="356"/>
    </location>
</feature>
<sequence length="416" mass="47518">MESFRQLVLFCVFIVTILSQNAVRCATLDDTAKLHTDLFTNYSIKRLPVLNHTDTLNVNISVRLLNIITLDAVTGVFELNFAVGMEWTDYRLAWNSSSYGELTSYHLQPSYVWHPKLFLLTTAEDLETISGSDFIVHLQSTGQMMWLTGKLMKSSCKVDMTHFPTDTQTCTFIITPWGFTPSEVYLSHSSNTVDLQYFSPNGEWDIISTSVEQNTFYEPVISSVEIDITLRRKSTYYMVSLVLPIIIIVIISAAVFMIPISLSSRTSYAIKMCLSFALYNGLISKSIPQVSEPMAGISYFLMMSLIASSLLLLTTIFTVRFNLMESLDEIPKWILVLIRRLKKCCFKSKELNKVDKVTAIEDIEDKYDSESLNREPETEELTLPEVKTFMDMFLFVLSNVIGFIIFIFYFGVYIKL</sequence>
<feature type="domain" description="Neurotransmitter-gated ion-channel ligand-binding" evidence="6">
    <location>
        <begin position="33"/>
        <end position="233"/>
    </location>
</feature>
<dbReference type="PANTHER" id="PTHR18945">
    <property type="entry name" value="NEUROTRANSMITTER GATED ION CHANNEL"/>
    <property type="match status" value="1"/>
</dbReference>
<dbReference type="InterPro" id="IPR006029">
    <property type="entry name" value="Neurotrans-gated_channel_TM"/>
</dbReference>
<dbReference type="Pfam" id="PF02932">
    <property type="entry name" value="Neur_chan_memb"/>
    <property type="match status" value="1"/>
</dbReference>
<dbReference type="PRINTS" id="PR00252">
    <property type="entry name" value="NRIONCHANNEL"/>
</dbReference>
<evidence type="ECO:0000313" key="8">
    <source>
        <dbReference type="EMBL" id="OWF42830.1"/>
    </source>
</evidence>
<dbReference type="SUPFAM" id="SSF63712">
    <property type="entry name" value="Nicotinic receptor ligand binding domain-like"/>
    <property type="match status" value="1"/>
</dbReference>
<comment type="subcellular location">
    <subcellularLocation>
        <location evidence="1">Membrane</location>
        <topology evidence="1">Multi-pass membrane protein</topology>
    </subcellularLocation>
</comment>
<keyword evidence="5" id="KW-0732">Signal</keyword>
<comment type="caution">
    <text evidence="8">The sequence shown here is derived from an EMBL/GenBank/DDBJ whole genome shotgun (WGS) entry which is preliminary data.</text>
</comment>
<keyword evidence="8" id="KW-0675">Receptor</keyword>
<feature type="transmembrane region" description="Helical" evidence="5">
    <location>
        <begin position="392"/>
        <end position="414"/>
    </location>
</feature>
<dbReference type="FunFam" id="2.70.170.10:FF:000028">
    <property type="entry name" value="AcetylCholine Receptor"/>
    <property type="match status" value="1"/>
</dbReference>
<dbReference type="EMBL" id="NEDP02005220">
    <property type="protein sequence ID" value="OWF42830.1"/>
    <property type="molecule type" value="Genomic_DNA"/>
</dbReference>
<dbReference type="Pfam" id="PF02931">
    <property type="entry name" value="Neur_chan_LBD"/>
    <property type="match status" value="1"/>
</dbReference>
<proteinExistence type="inferred from homology"/>